<evidence type="ECO:0000256" key="7">
    <source>
        <dbReference type="SAM" id="Phobius"/>
    </source>
</evidence>
<dbReference type="STRING" id="283909.R7TS61"/>
<evidence type="ECO:0000256" key="1">
    <source>
        <dbReference type="ARBA" id="ARBA00004651"/>
    </source>
</evidence>
<dbReference type="PANTHER" id="PTHR42985">
    <property type="entry name" value="SODIUM-COUPLED MONOCARBOXYLATE TRANSPORTER"/>
    <property type="match status" value="1"/>
</dbReference>
<dbReference type="GO" id="GO:0015293">
    <property type="term" value="F:symporter activity"/>
    <property type="evidence" value="ECO:0007669"/>
    <property type="project" value="TreeGrafter"/>
</dbReference>
<protein>
    <submittedName>
        <fullName evidence="8 9">Uncharacterized protein</fullName>
    </submittedName>
</protein>
<keyword evidence="7" id="KW-0812">Transmembrane</keyword>
<evidence type="ECO:0000256" key="2">
    <source>
        <dbReference type="ARBA" id="ARBA00022448"/>
    </source>
</evidence>
<dbReference type="EMBL" id="KB308810">
    <property type="protein sequence ID" value="ELT96494.1"/>
    <property type="molecule type" value="Genomic_DNA"/>
</dbReference>
<feature type="transmembrane region" description="Helical" evidence="7">
    <location>
        <begin position="33"/>
        <end position="54"/>
    </location>
</feature>
<evidence type="ECO:0000256" key="6">
    <source>
        <dbReference type="ARBA" id="ARBA00023201"/>
    </source>
</evidence>
<gene>
    <name evidence="8" type="ORF">CAPTEDRAFT_216025</name>
</gene>
<keyword evidence="7" id="KW-0472">Membrane</keyword>
<dbReference type="HOGENOM" id="CLU_1836998_0_0_1"/>
<keyword evidence="5" id="KW-0406">Ion transport</keyword>
<accession>R7TS61</accession>
<name>R7TS61_CAPTE</name>
<reference evidence="10" key="1">
    <citation type="submission" date="2012-12" db="EMBL/GenBank/DDBJ databases">
        <authorList>
            <person name="Hellsten U."/>
            <person name="Grimwood J."/>
            <person name="Chapman J.A."/>
            <person name="Shapiro H."/>
            <person name="Aerts A."/>
            <person name="Otillar R.P."/>
            <person name="Terry A.Y."/>
            <person name="Boore J.L."/>
            <person name="Simakov O."/>
            <person name="Marletaz F."/>
            <person name="Cho S.-J."/>
            <person name="Edsinger-Gonzales E."/>
            <person name="Havlak P."/>
            <person name="Kuo D.-H."/>
            <person name="Larsson T."/>
            <person name="Lv J."/>
            <person name="Arendt D."/>
            <person name="Savage R."/>
            <person name="Osoegawa K."/>
            <person name="de Jong P."/>
            <person name="Lindberg D.R."/>
            <person name="Seaver E.C."/>
            <person name="Weisblat D.A."/>
            <person name="Putnam N.H."/>
            <person name="Grigoriev I.V."/>
            <person name="Rokhsar D.S."/>
        </authorList>
    </citation>
    <scope>NUCLEOTIDE SEQUENCE</scope>
    <source>
        <strain evidence="10">I ESC-2004</strain>
    </source>
</reference>
<keyword evidence="6" id="KW-0739">Sodium transport</keyword>
<evidence type="ECO:0000256" key="5">
    <source>
        <dbReference type="ARBA" id="ARBA00023065"/>
    </source>
</evidence>
<evidence type="ECO:0000256" key="4">
    <source>
        <dbReference type="ARBA" id="ARBA00023053"/>
    </source>
</evidence>
<dbReference type="InterPro" id="IPR051163">
    <property type="entry name" value="Sodium:Solute_Symporter_SSF"/>
</dbReference>
<keyword evidence="2" id="KW-0813">Transport</keyword>
<evidence type="ECO:0000313" key="10">
    <source>
        <dbReference type="Proteomes" id="UP000014760"/>
    </source>
</evidence>
<keyword evidence="7" id="KW-1133">Transmembrane helix</keyword>
<dbReference type="GO" id="GO:0005886">
    <property type="term" value="C:plasma membrane"/>
    <property type="evidence" value="ECO:0007669"/>
    <property type="project" value="UniProtKB-SubCell"/>
</dbReference>
<keyword evidence="4" id="KW-0915">Sodium</keyword>
<evidence type="ECO:0000313" key="8">
    <source>
        <dbReference type="EMBL" id="ELT96494.1"/>
    </source>
</evidence>
<evidence type="ECO:0000256" key="3">
    <source>
        <dbReference type="ARBA" id="ARBA00022475"/>
    </source>
</evidence>
<reference evidence="9" key="3">
    <citation type="submission" date="2015-06" db="UniProtKB">
        <authorList>
            <consortium name="EnsemblMetazoa"/>
        </authorList>
    </citation>
    <scope>IDENTIFICATION</scope>
</reference>
<comment type="subcellular location">
    <subcellularLocation>
        <location evidence="1">Cell membrane</location>
        <topology evidence="1">Multi-pass membrane protein</topology>
    </subcellularLocation>
</comment>
<dbReference type="Gene3D" id="1.20.1730.10">
    <property type="entry name" value="Sodium/glucose cotransporter"/>
    <property type="match status" value="1"/>
</dbReference>
<dbReference type="PANTHER" id="PTHR42985:SF40">
    <property type="entry name" value="LD47995P-RELATED"/>
    <property type="match status" value="1"/>
</dbReference>
<dbReference type="OrthoDB" id="10043921at2759"/>
<sequence length="140" mass="16605">MTFVDTSRLDALWFSLRQPYAARHHRRQGRIKAVMWTDAFQVLVLIAGLSAVLIKGSIDMGGMGNIWAIMEERNRTYVYFDTDPRIRHTFWTLSSQLFRCFTKYPRLHPGESRAMLHLYLLLRLCLHQRKRQRIRQAPLT</sequence>
<dbReference type="EMBL" id="AMQN01002257">
    <property type="status" value="NOT_ANNOTATED_CDS"/>
    <property type="molecule type" value="Genomic_DNA"/>
</dbReference>
<proteinExistence type="predicted"/>
<dbReference type="AlphaFoldDB" id="R7TS61"/>
<keyword evidence="3" id="KW-1003">Cell membrane</keyword>
<reference evidence="8 10" key="2">
    <citation type="journal article" date="2013" name="Nature">
        <title>Insights into bilaterian evolution from three spiralian genomes.</title>
        <authorList>
            <person name="Simakov O."/>
            <person name="Marletaz F."/>
            <person name="Cho S.J."/>
            <person name="Edsinger-Gonzales E."/>
            <person name="Havlak P."/>
            <person name="Hellsten U."/>
            <person name="Kuo D.H."/>
            <person name="Larsson T."/>
            <person name="Lv J."/>
            <person name="Arendt D."/>
            <person name="Savage R."/>
            <person name="Osoegawa K."/>
            <person name="de Jong P."/>
            <person name="Grimwood J."/>
            <person name="Chapman J.A."/>
            <person name="Shapiro H."/>
            <person name="Aerts A."/>
            <person name="Otillar R.P."/>
            <person name="Terry A.Y."/>
            <person name="Boore J.L."/>
            <person name="Grigoriev I.V."/>
            <person name="Lindberg D.R."/>
            <person name="Seaver E.C."/>
            <person name="Weisblat D.A."/>
            <person name="Putnam N.H."/>
            <person name="Rokhsar D.S."/>
        </authorList>
    </citation>
    <scope>NUCLEOTIDE SEQUENCE</scope>
    <source>
        <strain evidence="8 10">I ESC-2004</strain>
    </source>
</reference>
<keyword evidence="10" id="KW-1185">Reference proteome</keyword>
<dbReference type="EnsemblMetazoa" id="CapteT216025">
    <property type="protein sequence ID" value="CapteP216025"/>
    <property type="gene ID" value="CapteG216025"/>
</dbReference>
<organism evidence="8">
    <name type="scientific">Capitella teleta</name>
    <name type="common">Polychaete worm</name>
    <dbReference type="NCBI Taxonomy" id="283909"/>
    <lineage>
        <taxon>Eukaryota</taxon>
        <taxon>Metazoa</taxon>
        <taxon>Spiralia</taxon>
        <taxon>Lophotrochozoa</taxon>
        <taxon>Annelida</taxon>
        <taxon>Polychaeta</taxon>
        <taxon>Sedentaria</taxon>
        <taxon>Scolecida</taxon>
        <taxon>Capitellidae</taxon>
        <taxon>Capitella</taxon>
    </lineage>
</organism>
<dbReference type="InterPro" id="IPR038377">
    <property type="entry name" value="Na/Glc_symporter_sf"/>
</dbReference>
<dbReference type="Proteomes" id="UP000014760">
    <property type="component" value="Unassembled WGS sequence"/>
</dbReference>
<dbReference type="GO" id="GO:0006814">
    <property type="term" value="P:sodium ion transport"/>
    <property type="evidence" value="ECO:0007669"/>
    <property type="project" value="UniProtKB-KW"/>
</dbReference>
<evidence type="ECO:0000313" key="9">
    <source>
        <dbReference type="EnsemblMetazoa" id="CapteP216025"/>
    </source>
</evidence>